<evidence type="ECO:0000256" key="7">
    <source>
        <dbReference type="SAM" id="Phobius"/>
    </source>
</evidence>
<dbReference type="Pfam" id="PF07690">
    <property type="entry name" value="MFS_1"/>
    <property type="match status" value="1"/>
</dbReference>
<dbReference type="AlphaFoldDB" id="A0A2A6ZXR3"/>
<dbReference type="InterPro" id="IPR051788">
    <property type="entry name" value="MFS_Transporter"/>
</dbReference>
<dbReference type="InterPro" id="IPR005829">
    <property type="entry name" value="Sugar_transporter_CS"/>
</dbReference>
<dbReference type="InterPro" id="IPR036259">
    <property type="entry name" value="MFS_trans_sf"/>
</dbReference>
<evidence type="ECO:0000256" key="1">
    <source>
        <dbReference type="ARBA" id="ARBA00004651"/>
    </source>
</evidence>
<feature type="transmembrane region" description="Helical" evidence="7">
    <location>
        <begin position="360"/>
        <end position="379"/>
    </location>
</feature>
<accession>A0A2A6ZXR3</accession>
<dbReference type="PROSITE" id="PS00216">
    <property type="entry name" value="SUGAR_TRANSPORT_1"/>
    <property type="match status" value="1"/>
</dbReference>
<evidence type="ECO:0000256" key="6">
    <source>
        <dbReference type="ARBA" id="ARBA00023136"/>
    </source>
</evidence>
<comment type="similarity">
    <text evidence="2">Belongs to the major facilitator superfamily.</text>
</comment>
<dbReference type="PANTHER" id="PTHR23514:SF3">
    <property type="entry name" value="BYPASS OF STOP CODON PROTEIN 6"/>
    <property type="match status" value="1"/>
</dbReference>
<dbReference type="PROSITE" id="PS50850">
    <property type="entry name" value="MFS"/>
    <property type="match status" value="1"/>
</dbReference>
<sequence length="389" mass="42110">MNKKKNIITFAAFLILMVGLGANDAMRGIFSTIFSAHFQLSTAQLSQIVTVSYIGNLVFLAVGGFGVDILGRRKAMLLYTFLWSAAMLLFATTDSYLLLLVGMFFAMGTSTLLNTNMNLITTGMFAVAPGFFVNFLFFIQGIGTSGSQSIIGNWATDISSWHTVAWGLLAIGAVAMVLFVLFPMPEVQEHKTERKVSPKEIMSCPAFLSLVLIIGLYFIAEHGIMNWLVSYATNALEVPMGQAANFTAVFFGCVMVGRLVLSSLVDKLGIYRCLRLFATSAAVLYTAGVLLGAPGLWLLAVSGLLFSILYPTLVMLIPRYWPSHAASSASGLVLSVASLADILFNAVFGSLVDAIGYRTSFLIMPACMVGCTALLWLFFAKAKKLERCD</sequence>
<dbReference type="SUPFAM" id="SSF103473">
    <property type="entry name" value="MFS general substrate transporter"/>
    <property type="match status" value="1"/>
</dbReference>
<dbReference type="InterPro" id="IPR020846">
    <property type="entry name" value="MFS_dom"/>
</dbReference>
<evidence type="ECO:0000256" key="5">
    <source>
        <dbReference type="ARBA" id="ARBA00022989"/>
    </source>
</evidence>
<proteinExistence type="inferred from homology"/>
<evidence type="ECO:0000256" key="4">
    <source>
        <dbReference type="ARBA" id="ARBA00022692"/>
    </source>
</evidence>
<feature type="transmembrane region" description="Helical" evidence="7">
    <location>
        <begin position="125"/>
        <end position="143"/>
    </location>
</feature>
<feature type="transmembrane region" description="Helical" evidence="7">
    <location>
        <begin position="273"/>
        <end position="291"/>
    </location>
</feature>
<feature type="transmembrane region" description="Helical" evidence="7">
    <location>
        <begin position="202"/>
        <end position="220"/>
    </location>
</feature>
<feature type="transmembrane region" description="Helical" evidence="7">
    <location>
        <begin position="297"/>
        <end position="317"/>
    </location>
</feature>
<evidence type="ECO:0000313" key="10">
    <source>
        <dbReference type="Proteomes" id="UP000219901"/>
    </source>
</evidence>
<dbReference type="GO" id="GO:0005886">
    <property type="term" value="C:plasma membrane"/>
    <property type="evidence" value="ECO:0007669"/>
    <property type="project" value="UniProtKB-SubCell"/>
</dbReference>
<keyword evidence="5 7" id="KW-1133">Transmembrane helix</keyword>
<feature type="transmembrane region" description="Helical" evidence="7">
    <location>
        <begin position="163"/>
        <end position="182"/>
    </location>
</feature>
<comment type="caution">
    <text evidence="9">The sequence shown here is derived from an EMBL/GenBank/DDBJ whole genome shotgun (WGS) entry which is preliminary data.</text>
</comment>
<feature type="transmembrane region" description="Helical" evidence="7">
    <location>
        <begin position="96"/>
        <end position="113"/>
    </location>
</feature>
<organism evidence="9 10">
    <name type="scientific">Faecalibacterium prausnitzii</name>
    <dbReference type="NCBI Taxonomy" id="853"/>
    <lineage>
        <taxon>Bacteria</taxon>
        <taxon>Bacillati</taxon>
        <taxon>Bacillota</taxon>
        <taxon>Clostridia</taxon>
        <taxon>Eubacteriales</taxon>
        <taxon>Oscillospiraceae</taxon>
        <taxon>Faecalibacterium</taxon>
    </lineage>
</organism>
<feature type="domain" description="Major facilitator superfamily (MFS) profile" evidence="8">
    <location>
        <begin position="7"/>
        <end position="383"/>
    </location>
</feature>
<keyword evidence="4 7" id="KW-0812">Transmembrane</keyword>
<gene>
    <name evidence="9" type="ORF">CGS55_12440</name>
</gene>
<dbReference type="GO" id="GO:0022857">
    <property type="term" value="F:transmembrane transporter activity"/>
    <property type="evidence" value="ECO:0007669"/>
    <property type="project" value="InterPro"/>
</dbReference>
<evidence type="ECO:0000256" key="2">
    <source>
        <dbReference type="ARBA" id="ARBA00008335"/>
    </source>
</evidence>
<dbReference type="Proteomes" id="UP000219901">
    <property type="component" value="Unassembled WGS sequence"/>
</dbReference>
<name>A0A2A6ZXR3_9FIRM</name>
<evidence type="ECO:0000256" key="3">
    <source>
        <dbReference type="ARBA" id="ARBA00022448"/>
    </source>
</evidence>
<dbReference type="InterPro" id="IPR011701">
    <property type="entry name" value="MFS"/>
</dbReference>
<dbReference type="PANTHER" id="PTHR23514">
    <property type="entry name" value="BYPASS OF STOP CODON PROTEIN 6"/>
    <property type="match status" value="1"/>
</dbReference>
<evidence type="ECO:0000259" key="8">
    <source>
        <dbReference type="PROSITE" id="PS50850"/>
    </source>
</evidence>
<reference evidence="9 10" key="1">
    <citation type="journal article" date="2017" name="Front. Microbiol.">
        <title>New Insights into the Diversity of the Genus Faecalibacterium.</title>
        <authorList>
            <person name="Benevides L."/>
            <person name="Burman S."/>
            <person name="Martin R."/>
            <person name="Robert V."/>
            <person name="Thomas M."/>
            <person name="Miquel S."/>
            <person name="Chain F."/>
            <person name="Sokol H."/>
            <person name="Bermudez-Humaran L.G."/>
            <person name="Morrison M."/>
            <person name="Langella P."/>
            <person name="Azevedo V.A."/>
            <person name="Chatel J.M."/>
            <person name="Soares S."/>
        </authorList>
    </citation>
    <scope>NUCLEOTIDE SEQUENCE [LARGE SCALE GENOMIC DNA]</scope>
    <source>
        <strain evidence="9 10">CNCM I 4546</strain>
    </source>
</reference>
<feature type="transmembrane region" description="Helical" evidence="7">
    <location>
        <begin position="240"/>
        <end position="261"/>
    </location>
</feature>
<keyword evidence="6 7" id="KW-0472">Membrane</keyword>
<comment type="subcellular location">
    <subcellularLocation>
        <location evidence="1">Cell membrane</location>
        <topology evidence="1">Multi-pass membrane protein</topology>
    </subcellularLocation>
</comment>
<protein>
    <submittedName>
        <fullName evidence="9">Fucose permease</fullName>
    </submittedName>
</protein>
<feature type="transmembrane region" description="Helical" evidence="7">
    <location>
        <begin position="329"/>
        <end position="348"/>
    </location>
</feature>
<dbReference type="RefSeq" id="WP_097783708.1">
    <property type="nucleotide sequence ID" value="NZ_NMTV01000068.1"/>
</dbReference>
<dbReference type="Gene3D" id="1.20.1250.20">
    <property type="entry name" value="MFS general substrate transporter like domains"/>
    <property type="match status" value="1"/>
</dbReference>
<evidence type="ECO:0000313" key="9">
    <source>
        <dbReference type="EMBL" id="PDX71568.1"/>
    </source>
</evidence>
<dbReference type="EMBL" id="NMTV01000068">
    <property type="protein sequence ID" value="PDX71568.1"/>
    <property type="molecule type" value="Genomic_DNA"/>
</dbReference>
<feature type="transmembrane region" description="Helical" evidence="7">
    <location>
        <begin position="45"/>
        <end position="67"/>
    </location>
</feature>
<feature type="transmembrane region" description="Helical" evidence="7">
    <location>
        <begin position="74"/>
        <end position="90"/>
    </location>
</feature>
<keyword evidence="3" id="KW-0813">Transport</keyword>